<reference evidence="2" key="2">
    <citation type="submission" date="2024-01" db="EMBL/GenBank/DDBJ databases">
        <title>Comparative genomics of Cryptococcus and Kwoniella reveals pathogenesis evolution and contrasting modes of karyotype evolution via chromosome fusion or intercentromeric recombination.</title>
        <authorList>
            <person name="Coelho M.A."/>
            <person name="David-Palma M."/>
            <person name="Shea T."/>
            <person name="Bowers K."/>
            <person name="McGinley-Smith S."/>
            <person name="Mohammad A.W."/>
            <person name="Gnirke A."/>
            <person name="Yurkov A.M."/>
            <person name="Nowrousian M."/>
            <person name="Sun S."/>
            <person name="Cuomo C.A."/>
            <person name="Heitman J."/>
        </authorList>
    </citation>
    <scope>NUCLEOTIDE SEQUENCE</scope>
    <source>
        <strain evidence="2">CBS 12478</strain>
    </source>
</reference>
<feature type="region of interest" description="Disordered" evidence="1">
    <location>
        <begin position="76"/>
        <end position="133"/>
    </location>
</feature>
<name>A0AAJ8MYK6_9TREE</name>
<dbReference type="AlphaFoldDB" id="A0AAJ8MYK6"/>
<gene>
    <name evidence="2" type="ORF">CI109_104323</name>
</gene>
<sequence>MAGTWVQFQRKARSTGLPSRSNIQCSFMFLGNLLVYSSTNLILSTSTVGHTKSARRTADLIKRVGTFILASHQPIMSSSQSSSSSSSSSILPQAAHSSDSPTIHHARHLSSNPQPNPHSEPSNSPVNITLSLPNPPSLHPTIRFTLYPHLESSITERECVKPEIWITITLPDEIFVDPDELSGKWGVSGPSTSIGSRAYVEVKDDDDDEDESKGSANKVQVQSFGGGHRSGRPREQGRMNSEVVWWNVDPSKVDVERPSRGLWTSEDPDPSPPLHTLNMVLRLSPSSLWSTDMESMQQPHDIRDSVEGGQISEWTTDIDVPLHARYLAPSEEGKREIVFPISRRGDIKAGWICVDDKGG</sequence>
<evidence type="ECO:0000256" key="1">
    <source>
        <dbReference type="SAM" id="MobiDB-lite"/>
    </source>
</evidence>
<dbReference type="Proteomes" id="UP000322225">
    <property type="component" value="Chromosome 7"/>
</dbReference>
<dbReference type="KEGG" id="ksn:43589579"/>
<proteinExistence type="predicted"/>
<evidence type="ECO:0000313" key="2">
    <source>
        <dbReference type="EMBL" id="WWD19856.1"/>
    </source>
</evidence>
<dbReference type="RefSeq" id="XP_031860391.2">
    <property type="nucleotide sequence ID" value="XM_032005430.2"/>
</dbReference>
<keyword evidence="3" id="KW-1185">Reference proteome</keyword>
<dbReference type="GeneID" id="43589579"/>
<feature type="compositionally biased region" description="Polar residues" evidence="1">
    <location>
        <begin position="109"/>
        <end position="132"/>
    </location>
</feature>
<accession>A0AAJ8MYK6</accession>
<dbReference type="EMBL" id="CP144057">
    <property type="protein sequence ID" value="WWD19856.1"/>
    <property type="molecule type" value="Genomic_DNA"/>
</dbReference>
<evidence type="ECO:0000313" key="3">
    <source>
        <dbReference type="Proteomes" id="UP000322225"/>
    </source>
</evidence>
<feature type="region of interest" description="Disordered" evidence="1">
    <location>
        <begin position="203"/>
        <end position="236"/>
    </location>
</feature>
<feature type="compositionally biased region" description="Low complexity" evidence="1">
    <location>
        <begin position="77"/>
        <end position="89"/>
    </location>
</feature>
<protein>
    <submittedName>
        <fullName evidence="2">Uncharacterized protein</fullName>
    </submittedName>
</protein>
<organism evidence="2 3">
    <name type="scientific">Kwoniella shandongensis</name>
    <dbReference type="NCBI Taxonomy" id="1734106"/>
    <lineage>
        <taxon>Eukaryota</taxon>
        <taxon>Fungi</taxon>
        <taxon>Dikarya</taxon>
        <taxon>Basidiomycota</taxon>
        <taxon>Agaricomycotina</taxon>
        <taxon>Tremellomycetes</taxon>
        <taxon>Tremellales</taxon>
        <taxon>Cryptococcaceae</taxon>
        <taxon>Kwoniella</taxon>
    </lineage>
</organism>
<feature type="compositionally biased region" description="Polar residues" evidence="1">
    <location>
        <begin position="214"/>
        <end position="223"/>
    </location>
</feature>
<reference evidence="2" key="1">
    <citation type="submission" date="2017-08" db="EMBL/GenBank/DDBJ databases">
        <authorList>
            <person name="Cuomo C."/>
            <person name="Billmyre B."/>
            <person name="Heitman J."/>
        </authorList>
    </citation>
    <scope>NUCLEOTIDE SEQUENCE</scope>
    <source>
        <strain evidence="2">CBS 12478</strain>
    </source>
</reference>